<proteinExistence type="predicted"/>
<dbReference type="AlphaFoldDB" id="A0A653DHG1"/>
<dbReference type="OrthoDB" id="6609483at2759"/>
<reference evidence="1 2" key="1">
    <citation type="submission" date="2019-01" db="EMBL/GenBank/DDBJ databases">
        <authorList>
            <person name="Sayadi A."/>
        </authorList>
    </citation>
    <scope>NUCLEOTIDE SEQUENCE [LARGE SCALE GENOMIC DNA]</scope>
</reference>
<dbReference type="Proteomes" id="UP000410492">
    <property type="component" value="Unassembled WGS sequence"/>
</dbReference>
<evidence type="ECO:0000313" key="2">
    <source>
        <dbReference type="Proteomes" id="UP000410492"/>
    </source>
</evidence>
<protein>
    <submittedName>
        <fullName evidence="1">Uncharacterized protein</fullName>
    </submittedName>
</protein>
<gene>
    <name evidence="1" type="ORF">CALMAC_LOCUS17585</name>
</gene>
<dbReference type="EMBL" id="CAACVG010012101">
    <property type="protein sequence ID" value="VEN59643.1"/>
    <property type="molecule type" value="Genomic_DNA"/>
</dbReference>
<accession>A0A653DHG1</accession>
<keyword evidence="2" id="KW-1185">Reference proteome</keyword>
<name>A0A653DHG1_CALMS</name>
<sequence>MTDNIMMLFSFSGHKGKMPFCGSKICDALLGAVQECAPDASMKEIELKVSIYLTKVKERVMIKEKKQDNIKCQRERERLTVEENRQNS</sequence>
<organism evidence="1 2">
    <name type="scientific">Callosobruchus maculatus</name>
    <name type="common">Southern cowpea weevil</name>
    <name type="synonym">Pulse bruchid</name>
    <dbReference type="NCBI Taxonomy" id="64391"/>
    <lineage>
        <taxon>Eukaryota</taxon>
        <taxon>Metazoa</taxon>
        <taxon>Ecdysozoa</taxon>
        <taxon>Arthropoda</taxon>
        <taxon>Hexapoda</taxon>
        <taxon>Insecta</taxon>
        <taxon>Pterygota</taxon>
        <taxon>Neoptera</taxon>
        <taxon>Endopterygota</taxon>
        <taxon>Coleoptera</taxon>
        <taxon>Polyphaga</taxon>
        <taxon>Cucujiformia</taxon>
        <taxon>Chrysomeloidea</taxon>
        <taxon>Chrysomelidae</taxon>
        <taxon>Bruchinae</taxon>
        <taxon>Bruchini</taxon>
        <taxon>Callosobruchus</taxon>
    </lineage>
</organism>
<evidence type="ECO:0000313" key="1">
    <source>
        <dbReference type="EMBL" id="VEN59643.1"/>
    </source>
</evidence>